<dbReference type="EMBL" id="GBRH01189469">
    <property type="protein sequence ID" value="JAE08427.1"/>
    <property type="molecule type" value="Transcribed_RNA"/>
</dbReference>
<evidence type="ECO:0000256" key="1">
    <source>
        <dbReference type="SAM" id="Phobius"/>
    </source>
</evidence>
<sequence length="34" mass="3927">MIVLNHCNCSLYNMLCFLTSKCLFPILVVLYSET</sequence>
<reference evidence="2" key="2">
    <citation type="journal article" date="2015" name="Data Brief">
        <title>Shoot transcriptome of the giant reed, Arundo donax.</title>
        <authorList>
            <person name="Barrero R.A."/>
            <person name="Guerrero F.D."/>
            <person name="Moolhuijzen P."/>
            <person name="Goolsby J.A."/>
            <person name="Tidwell J."/>
            <person name="Bellgard S.E."/>
            <person name="Bellgard M.I."/>
        </authorList>
    </citation>
    <scope>NUCLEOTIDE SEQUENCE</scope>
    <source>
        <tissue evidence="2">Shoot tissue taken approximately 20 cm above the soil surface</tissue>
    </source>
</reference>
<organism evidence="2">
    <name type="scientific">Arundo donax</name>
    <name type="common">Giant reed</name>
    <name type="synonym">Donax arundinaceus</name>
    <dbReference type="NCBI Taxonomy" id="35708"/>
    <lineage>
        <taxon>Eukaryota</taxon>
        <taxon>Viridiplantae</taxon>
        <taxon>Streptophyta</taxon>
        <taxon>Embryophyta</taxon>
        <taxon>Tracheophyta</taxon>
        <taxon>Spermatophyta</taxon>
        <taxon>Magnoliopsida</taxon>
        <taxon>Liliopsida</taxon>
        <taxon>Poales</taxon>
        <taxon>Poaceae</taxon>
        <taxon>PACMAD clade</taxon>
        <taxon>Arundinoideae</taxon>
        <taxon>Arundineae</taxon>
        <taxon>Arundo</taxon>
    </lineage>
</organism>
<dbReference type="AlphaFoldDB" id="A0A0A9F7V2"/>
<proteinExistence type="predicted"/>
<name>A0A0A9F7V2_ARUDO</name>
<evidence type="ECO:0000313" key="2">
    <source>
        <dbReference type="EMBL" id="JAE08427.1"/>
    </source>
</evidence>
<keyword evidence="1" id="KW-1133">Transmembrane helix</keyword>
<reference evidence="2" key="1">
    <citation type="submission" date="2014-09" db="EMBL/GenBank/DDBJ databases">
        <authorList>
            <person name="Magalhaes I.L.F."/>
            <person name="Oliveira U."/>
            <person name="Santos F.R."/>
            <person name="Vidigal T.H.D.A."/>
            <person name="Brescovit A.D."/>
            <person name="Santos A.J."/>
        </authorList>
    </citation>
    <scope>NUCLEOTIDE SEQUENCE</scope>
    <source>
        <tissue evidence="2">Shoot tissue taken approximately 20 cm above the soil surface</tissue>
    </source>
</reference>
<feature type="transmembrane region" description="Helical" evidence="1">
    <location>
        <begin position="12"/>
        <end position="31"/>
    </location>
</feature>
<keyword evidence="1" id="KW-0472">Membrane</keyword>
<accession>A0A0A9F7V2</accession>
<protein>
    <submittedName>
        <fullName evidence="2">Uncharacterized protein</fullName>
    </submittedName>
</protein>
<keyword evidence="1" id="KW-0812">Transmembrane</keyword>